<sequence>MPQPRRDDALTTMQIFDDATYLREALSLPVNQSEDDVDAQLALLARESGIENPYRFLCPVQDISRALSTTTIGSAHSSSLSIHSHQTQSTGFTDPSRTSREQPYVKRLPPQQITPTLARASIAVDSPMDYFPSNFKQRHSTASAFSTEHSMSSSASSMHKTSTRTKRASFLSMFRRNSSTCTSPSHSRPHGKHRGPKLDCGHSLSTSAIRAHIKEALQVQGGAIPSCCNIPLPRATLEVVLTKEETDRVLKGAVKSPELSSLRDSGYSDNGMSSIELPRPVQKTLLPAASKSMPNAPLRRISVHVPTGSLADEALKSFKAQQKEELERVSAFESKQWKAFKAHQRCSLKQLASQHENNKDERKEQHILELEDLEDAQITVEDTLRKAQDLETQNVATALKHMEAYCLSSNPDPDLAHMVTQDDFKKLDRQRLIQQSLPRKHESAINVLRSRQERAMKLKIQKQEAELAEMDAEFDKEKAAEELQHAQESERLIAMIEARRKRLQQRWDLKFEMWRKNWDSQHGNDTNFENVDWPLKVQYGGPICGIPESSETTTPIHAAA</sequence>
<feature type="coiled-coil region" evidence="1">
    <location>
        <begin position="356"/>
        <end position="393"/>
    </location>
</feature>
<gene>
    <name evidence="3" type="ORF">N0V91_000087</name>
</gene>
<dbReference type="AlphaFoldDB" id="A0A9W9DCY8"/>
<dbReference type="Proteomes" id="UP001140510">
    <property type="component" value="Unassembled WGS sequence"/>
</dbReference>
<organism evidence="3 4">
    <name type="scientific">Didymella pomorum</name>
    <dbReference type="NCBI Taxonomy" id="749634"/>
    <lineage>
        <taxon>Eukaryota</taxon>
        <taxon>Fungi</taxon>
        <taxon>Dikarya</taxon>
        <taxon>Ascomycota</taxon>
        <taxon>Pezizomycotina</taxon>
        <taxon>Dothideomycetes</taxon>
        <taxon>Pleosporomycetidae</taxon>
        <taxon>Pleosporales</taxon>
        <taxon>Pleosporineae</taxon>
        <taxon>Didymellaceae</taxon>
        <taxon>Didymella</taxon>
    </lineage>
</organism>
<evidence type="ECO:0000313" key="3">
    <source>
        <dbReference type="EMBL" id="KAJ4413113.1"/>
    </source>
</evidence>
<evidence type="ECO:0000256" key="2">
    <source>
        <dbReference type="SAM" id="MobiDB-lite"/>
    </source>
</evidence>
<feature type="compositionally biased region" description="Polar residues" evidence="2">
    <location>
        <begin position="176"/>
        <end position="186"/>
    </location>
</feature>
<feature type="region of interest" description="Disordered" evidence="2">
    <location>
        <begin position="77"/>
        <end position="106"/>
    </location>
</feature>
<feature type="region of interest" description="Disordered" evidence="2">
    <location>
        <begin position="176"/>
        <end position="198"/>
    </location>
</feature>
<keyword evidence="4" id="KW-1185">Reference proteome</keyword>
<protein>
    <submittedName>
        <fullName evidence="3">Uncharacterized protein</fullName>
    </submittedName>
</protein>
<evidence type="ECO:0000313" key="4">
    <source>
        <dbReference type="Proteomes" id="UP001140510"/>
    </source>
</evidence>
<reference evidence="3" key="1">
    <citation type="submission" date="2022-10" db="EMBL/GenBank/DDBJ databases">
        <title>Tapping the CABI collections for fungal endophytes: first genome assemblies for Collariella, Neodidymelliopsis, Ascochyta clinopodiicola, Didymella pomorum, Didymosphaeria variabile, Neocosmospora piperis and Neocucurbitaria cava.</title>
        <authorList>
            <person name="Hill R."/>
        </authorList>
    </citation>
    <scope>NUCLEOTIDE SEQUENCE</scope>
    <source>
        <strain evidence="3">IMI 355091</strain>
    </source>
</reference>
<feature type="coiled-coil region" evidence="1">
    <location>
        <begin position="448"/>
        <end position="506"/>
    </location>
</feature>
<accession>A0A9W9DCY8</accession>
<feature type="compositionally biased region" description="Low complexity" evidence="2">
    <location>
        <begin position="77"/>
        <end position="90"/>
    </location>
</feature>
<evidence type="ECO:0000256" key="1">
    <source>
        <dbReference type="SAM" id="Coils"/>
    </source>
</evidence>
<dbReference type="EMBL" id="JAPEVA010000001">
    <property type="protein sequence ID" value="KAJ4413113.1"/>
    <property type="molecule type" value="Genomic_DNA"/>
</dbReference>
<proteinExistence type="predicted"/>
<dbReference type="OrthoDB" id="9977870at2759"/>
<comment type="caution">
    <text evidence="3">The sequence shown here is derived from an EMBL/GenBank/DDBJ whole genome shotgun (WGS) entry which is preliminary data.</text>
</comment>
<keyword evidence="1" id="KW-0175">Coiled coil</keyword>
<name>A0A9W9DCY8_9PLEO</name>